<dbReference type="PROSITE" id="PS00856">
    <property type="entry name" value="GUANYLATE_KINASE_1"/>
    <property type="match status" value="1"/>
</dbReference>
<evidence type="ECO:0000313" key="15">
    <source>
        <dbReference type="EMBL" id="QSX08751.1"/>
    </source>
</evidence>
<evidence type="ECO:0000256" key="4">
    <source>
        <dbReference type="ARBA" id="ARBA00012961"/>
    </source>
</evidence>
<comment type="catalytic activity">
    <reaction evidence="12 13">
        <text>GMP + ATP = GDP + ADP</text>
        <dbReference type="Rhea" id="RHEA:20780"/>
        <dbReference type="ChEBI" id="CHEBI:30616"/>
        <dbReference type="ChEBI" id="CHEBI:58115"/>
        <dbReference type="ChEBI" id="CHEBI:58189"/>
        <dbReference type="ChEBI" id="CHEBI:456216"/>
        <dbReference type="EC" id="2.7.4.8"/>
    </reaction>
</comment>
<keyword evidence="6 13" id="KW-0963">Cytoplasm</keyword>
<evidence type="ECO:0000313" key="16">
    <source>
        <dbReference type="Proteomes" id="UP000663499"/>
    </source>
</evidence>
<evidence type="ECO:0000256" key="12">
    <source>
        <dbReference type="ARBA" id="ARBA00048594"/>
    </source>
</evidence>
<evidence type="ECO:0000256" key="1">
    <source>
        <dbReference type="ARBA" id="ARBA00003531"/>
    </source>
</evidence>
<dbReference type="GO" id="GO:0004385">
    <property type="term" value="F:GMP kinase activity"/>
    <property type="evidence" value="ECO:0007669"/>
    <property type="project" value="UniProtKB-UniRule"/>
</dbReference>
<evidence type="ECO:0000256" key="7">
    <source>
        <dbReference type="ARBA" id="ARBA00022679"/>
    </source>
</evidence>
<evidence type="ECO:0000256" key="10">
    <source>
        <dbReference type="ARBA" id="ARBA00022840"/>
    </source>
</evidence>
<keyword evidence="9 13" id="KW-0418">Kinase</keyword>
<dbReference type="GO" id="GO:0005829">
    <property type="term" value="C:cytosol"/>
    <property type="evidence" value="ECO:0007669"/>
    <property type="project" value="TreeGrafter"/>
</dbReference>
<gene>
    <name evidence="13 15" type="primary">gmk</name>
    <name evidence="15" type="ORF">J0B03_01270</name>
</gene>
<dbReference type="AlphaFoldDB" id="A0A974XFH7"/>
<dbReference type="InterPro" id="IPR027417">
    <property type="entry name" value="P-loop_NTPase"/>
</dbReference>
<evidence type="ECO:0000256" key="8">
    <source>
        <dbReference type="ARBA" id="ARBA00022741"/>
    </source>
</evidence>
<evidence type="ECO:0000259" key="14">
    <source>
        <dbReference type="PROSITE" id="PS50052"/>
    </source>
</evidence>
<dbReference type="Gene3D" id="3.30.63.10">
    <property type="entry name" value="Guanylate Kinase phosphate binding domain"/>
    <property type="match status" value="1"/>
</dbReference>
<keyword evidence="7 13" id="KW-0808">Transferase</keyword>
<dbReference type="KEGG" id="alka:J0B03_01270"/>
<dbReference type="Pfam" id="PF00625">
    <property type="entry name" value="Guanylate_kin"/>
    <property type="match status" value="1"/>
</dbReference>
<dbReference type="CDD" id="cd00071">
    <property type="entry name" value="GMPK"/>
    <property type="match status" value="1"/>
</dbReference>
<dbReference type="FunFam" id="3.30.63.10:FF:000005">
    <property type="entry name" value="Guanylate kinase"/>
    <property type="match status" value="1"/>
</dbReference>
<evidence type="ECO:0000256" key="3">
    <source>
        <dbReference type="ARBA" id="ARBA00005790"/>
    </source>
</evidence>
<comment type="similarity">
    <text evidence="3 13">Belongs to the guanylate kinase family.</text>
</comment>
<keyword evidence="8 13" id="KW-0547">Nucleotide-binding</keyword>
<organism evidence="15 16">
    <name type="scientific">Alkalibacter rhizosphaerae</name>
    <dbReference type="NCBI Taxonomy" id="2815577"/>
    <lineage>
        <taxon>Bacteria</taxon>
        <taxon>Bacillati</taxon>
        <taxon>Bacillota</taxon>
        <taxon>Clostridia</taxon>
        <taxon>Eubacteriales</taxon>
        <taxon>Eubacteriaceae</taxon>
        <taxon>Alkalibacter</taxon>
    </lineage>
</organism>
<feature type="domain" description="Guanylate kinase-like" evidence="14">
    <location>
        <begin position="11"/>
        <end position="189"/>
    </location>
</feature>
<sequence>MTKHFYEKEKGLLIVISGPSGAGKGTICKELLKNEDNLEVSVSATTRQPREGEVEGKNYYFIDKEHFLDMIGNNDFLEYAKVYDNYYGTPKDPVLQKMEEGVDVILEIDIQGAAQVRANFPEGIYIFVVPPSINELRKRITERGTEDEEQMNKRMDCACEEIRNATKYSYIVINDKVSLAAEKVRAIITAEKCRSERLESKIEEIIGR</sequence>
<evidence type="ECO:0000256" key="6">
    <source>
        <dbReference type="ARBA" id="ARBA00022490"/>
    </source>
</evidence>
<evidence type="ECO:0000256" key="11">
    <source>
        <dbReference type="ARBA" id="ARBA00030128"/>
    </source>
</evidence>
<dbReference type="RefSeq" id="WP_207300092.1">
    <property type="nucleotide sequence ID" value="NZ_CP071444.1"/>
</dbReference>
<dbReference type="HAMAP" id="MF_00328">
    <property type="entry name" value="Guanylate_kinase"/>
    <property type="match status" value="1"/>
</dbReference>
<dbReference type="PANTHER" id="PTHR23117">
    <property type="entry name" value="GUANYLATE KINASE-RELATED"/>
    <property type="match status" value="1"/>
</dbReference>
<dbReference type="InterPro" id="IPR017665">
    <property type="entry name" value="Guanylate_kinase"/>
</dbReference>
<protein>
    <recommendedName>
        <fullName evidence="5 13">Guanylate kinase</fullName>
        <ecNumber evidence="4 13">2.7.4.8</ecNumber>
    </recommendedName>
    <alternativeName>
        <fullName evidence="11 13">GMP kinase</fullName>
    </alternativeName>
</protein>
<reference evidence="15" key="1">
    <citation type="submission" date="2021-03" db="EMBL/GenBank/DDBJ databases">
        <title>Alkalibacter marinus sp. nov., isolated from tidal flat sediment.</title>
        <authorList>
            <person name="Namirimu T."/>
            <person name="Yang J.-A."/>
            <person name="Yang S.-H."/>
            <person name="Kim Y.-J."/>
            <person name="Kwon K.K."/>
        </authorList>
    </citation>
    <scope>NUCLEOTIDE SEQUENCE</scope>
    <source>
        <strain evidence="15">ES005</strain>
    </source>
</reference>
<dbReference type="PANTHER" id="PTHR23117:SF13">
    <property type="entry name" value="GUANYLATE KINASE"/>
    <property type="match status" value="1"/>
</dbReference>
<dbReference type="FunFam" id="3.40.50.300:FF:000855">
    <property type="entry name" value="Guanylate kinase"/>
    <property type="match status" value="1"/>
</dbReference>
<proteinExistence type="inferred from homology"/>
<dbReference type="InterPro" id="IPR008144">
    <property type="entry name" value="Guanylate_kin-like_dom"/>
</dbReference>
<dbReference type="SMART" id="SM00072">
    <property type="entry name" value="GuKc"/>
    <property type="match status" value="1"/>
</dbReference>
<keyword evidence="16" id="KW-1185">Reference proteome</keyword>
<evidence type="ECO:0000256" key="5">
    <source>
        <dbReference type="ARBA" id="ARBA00016296"/>
    </source>
</evidence>
<comment type="function">
    <text evidence="1 13">Essential for recycling GMP and indirectly, cGMP.</text>
</comment>
<dbReference type="EMBL" id="CP071444">
    <property type="protein sequence ID" value="QSX08751.1"/>
    <property type="molecule type" value="Genomic_DNA"/>
</dbReference>
<dbReference type="InterPro" id="IPR008145">
    <property type="entry name" value="GK/Ca_channel_bsu"/>
</dbReference>
<dbReference type="SUPFAM" id="SSF52540">
    <property type="entry name" value="P-loop containing nucleoside triphosphate hydrolases"/>
    <property type="match status" value="1"/>
</dbReference>
<evidence type="ECO:0000256" key="13">
    <source>
        <dbReference type="HAMAP-Rule" id="MF_00328"/>
    </source>
</evidence>
<dbReference type="Gene3D" id="3.40.50.300">
    <property type="entry name" value="P-loop containing nucleotide triphosphate hydrolases"/>
    <property type="match status" value="1"/>
</dbReference>
<comment type="subcellular location">
    <subcellularLocation>
        <location evidence="2 13">Cytoplasm</location>
    </subcellularLocation>
</comment>
<evidence type="ECO:0000256" key="2">
    <source>
        <dbReference type="ARBA" id="ARBA00004496"/>
    </source>
</evidence>
<dbReference type="NCBIfam" id="TIGR03263">
    <property type="entry name" value="guanyl_kin"/>
    <property type="match status" value="1"/>
</dbReference>
<dbReference type="PROSITE" id="PS50052">
    <property type="entry name" value="GUANYLATE_KINASE_2"/>
    <property type="match status" value="1"/>
</dbReference>
<dbReference type="GO" id="GO:0005524">
    <property type="term" value="F:ATP binding"/>
    <property type="evidence" value="ECO:0007669"/>
    <property type="project" value="UniProtKB-UniRule"/>
</dbReference>
<keyword evidence="10 13" id="KW-0067">ATP-binding</keyword>
<evidence type="ECO:0000256" key="9">
    <source>
        <dbReference type="ARBA" id="ARBA00022777"/>
    </source>
</evidence>
<feature type="binding site" evidence="13">
    <location>
        <begin position="18"/>
        <end position="25"/>
    </location>
    <ligand>
        <name>ATP</name>
        <dbReference type="ChEBI" id="CHEBI:30616"/>
    </ligand>
</feature>
<dbReference type="EC" id="2.7.4.8" evidence="4 13"/>
<dbReference type="InterPro" id="IPR020590">
    <property type="entry name" value="Guanylate_kinase_CS"/>
</dbReference>
<dbReference type="Proteomes" id="UP000663499">
    <property type="component" value="Chromosome"/>
</dbReference>
<name>A0A974XFH7_9FIRM</name>
<accession>A0A974XFH7</accession>